<comment type="caution">
    <text evidence="1">The sequence shown here is derived from an EMBL/GenBank/DDBJ whole genome shotgun (WGS) entry which is preliminary data.</text>
</comment>
<feature type="non-terminal residue" evidence="1">
    <location>
        <position position="1"/>
    </location>
</feature>
<accession>A0A9N8YLU9</accession>
<dbReference type="Proteomes" id="UP000789375">
    <property type="component" value="Unassembled WGS sequence"/>
</dbReference>
<dbReference type="EMBL" id="CAJVPP010000052">
    <property type="protein sequence ID" value="CAG8437798.1"/>
    <property type="molecule type" value="Genomic_DNA"/>
</dbReference>
<evidence type="ECO:0000313" key="2">
    <source>
        <dbReference type="Proteomes" id="UP000789375"/>
    </source>
</evidence>
<dbReference type="AlphaFoldDB" id="A0A9N8YLU9"/>
<keyword evidence="2" id="KW-1185">Reference proteome</keyword>
<sequence length="48" mass="5754">ELEEEELEEEEGTSNEKEESIILKATLVQQLTTRYLKSRIYYIVKLKH</sequence>
<protein>
    <submittedName>
        <fullName evidence="1">4266_t:CDS:1</fullName>
    </submittedName>
</protein>
<proteinExistence type="predicted"/>
<name>A0A9N8YLU9_FUNMO</name>
<gene>
    <name evidence="1" type="ORF">FMOSSE_LOCUS545</name>
</gene>
<evidence type="ECO:0000313" key="1">
    <source>
        <dbReference type="EMBL" id="CAG8437798.1"/>
    </source>
</evidence>
<organism evidence="1 2">
    <name type="scientific">Funneliformis mosseae</name>
    <name type="common">Endomycorrhizal fungus</name>
    <name type="synonym">Glomus mosseae</name>
    <dbReference type="NCBI Taxonomy" id="27381"/>
    <lineage>
        <taxon>Eukaryota</taxon>
        <taxon>Fungi</taxon>
        <taxon>Fungi incertae sedis</taxon>
        <taxon>Mucoromycota</taxon>
        <taxon>Glomeromycotina</taxon>
        <taxon>Glomeromycetes</taxon>
        <taxon>Glomerales</taxon>
        <taxon>Glomeraceae</taxon>
        <taxon>Funneliformis</taxon>
    </lineage>
</organism>
<reference evidence="1" key="1">
    <citation type="submission" date="2021-06" db="EMBL/GenBank/DDBJ databases">
        <authorList>
            <person name="Kallberg Y."/>
            <person name="Tangrot J."/>
            <person name="Rosling A."/>
        </authorList>
    </citation>
    <scope>NUCLEOTIDE SEQUENCE</scope>
    <source>
        <strain evidence="1">87-6 pot B 2015</strain>
    </source>
</reference>